<dbReference type="InterPro" id="IPR001763">
    <property type="entry name" value="Rhodanese-like_dom"/>
</dbReference>
<keyword evidence="1" id="KW-0472">Membrane</keyword>
<dbReference type="InterPro" id="IPR035985">
    <property type="entry name" value="Ubiquitin-activating_enz"/>
</dbReference>
<dbReference type="CDD" id="cd00158">
    <property type="entry name" value="RHOD"/>
    <property type="match status" value="1"/>
</dbReference>
<evidence type="ECO:0000256" key="1">
    <source>
        <dbReference type="SAM" id="Phobius"/>
    </source>
</evidence>
<organism evidence="3 4">
    <name type="scientific">Salipiger aestuarii</name>
    <dbReference type="NCBI Taxonomy" id="568098"/>
    <lineage>
        <taxon>Bacteria</taxon>
        <taxon>Pseudomonadati</taxon>
        <taxon>Pseudomonadota</taxon>
        <taxon>Alphaproteobacteria</taxon>
        <taxon>Rhodobacterales</taxon>
        <taxon>Roseobacteraceae</taxon>
        <taxon>Salipiger</taxon>
    </lineage>
</organism>
<dbReference type="AlphaFoldDB" id="A0A327Y166"/>
<accession>A0A327Y166</accession>
<keyword evidence="1" id="KW-0812">Transmembrane</keyword>
<evidence type="ECO:0000259" key="2">
    <source>
        <dbReference type="PROSITE" id="PS50206"/>
    </source>
</evidence>
<feature type="transmembrane region" description="Helical" evidence="1">
    <location>
        <begin position="21"/>
        <end position="43"/>
    </location>
</feature>
<evidence type="ECO:0000313" key="3">
    <source>
        <dbReference type="EMBL" id="RAK14072.1"/>
    </source>
</evidence>
<dbReference type="SUPFAM" id="SSF69572">
    <property type="entry name" value="Activating enzymes of the ubiquitin-like proteins"/>
    <property type="match status" value="1"/>
</dbReference>
<reference evidence="3 4" key="1">
    <citation type="submission" date="2018-06" db="EMBL/GenBank/DDBJ databases">
        <title>Genomic Encyclopedia of Archaeal and Bacterial Type Strains, Phase II (KMG-II): from individual species to whole genera.</title>
        <authorList>
            <person name="Goeker M."/>
        </authorList>
    </citation>
    <scope>NUCLEOTIDE SEQUENCE [LARGE SCALE GENOMIC DNA]</scope>
    <source>
        <strain evidence="3 4">DSM 22011</strain>
    </source>
</reference>
<dbReference type="GO" id="GO:0008146">
    <property type="term" value="F:sulfotransferase activity"/>
    <property type="evidence" value="ECO:0007669"/>
    <property type="project" value="TreeGrafter"/>
</dbReference>
<keyword evidence="3" id="KW-0548">Nucleotidyltransferase</keyword>
<proteinExistence type="predicted"/>
<dbReference type="Proteomes" id="UP000249165">
    <property type="component" value="Unassembled WGS sequence"/>
</dbReference>
<dbReference type="GO" id="GO:0008641">
    <property type="term" value="F:ubiquitin-like modifier activating enzyme activity"/>
    <property type="evidence" value="ECO:0007669"/>
    <property type="project" value="InterPro"/>
</dbReference>
<keyword evidence="1" id="KW-1133">Transmembrane helix</keyword>
<dbReference type="GO" id="GO:0005829">
    <property type="term" value="C:cytosol"/>
    <property type="evidence" value="ECO:0007669"/>
    <property type="project" value="TreeGrafter"/>
</dbReference>
<keyword evidence="3" id="KW-0808">Transferase</keyword>
<dbReference type="Pfam" id="PF00899">
    <property type="entry name" value="ThiF"/>
    <property type="match status" value="1"/>
</dbReference>
<evidence type="ECO:0000313" key="4">
    <source>
        <dbReference type="Proteomes" id="UP000249165"/>
    </source>
</evidence>
<keyword evidence="4" id="KW-1185">Reference proteome</keyword>
<feature type="domain" description="Rhodanese" evidence="2">
    <location>
        <begin position="254"/>
        <end position="295"/>
    </location>
</feature>
<dbReference type="InterPro" id="IPR036873">
    <property type="entry name" value="Rhodanese-like_dom_sf"/>
</dbReference>
<dbReference type="GO" id="GO:0004792">
    <property type="term" value="F:thiosulfate-cyanide sulfurtransferase activity"/>
    <property type="evidence" value="ECO:0007669"/>
    <property type="project" value="TreeGrafter"/>
</dbReference>
<sequence>MTRYARQTCLPEVGPRGQARLAAAHVLVAGAGGLGSALLPLLAGAGVGRIALFDPDRVEAHNLHRQTLYRMADLGQPKAEVAAGHLARLNPECVVAPHVARLGPDADVARADLVIDAADNFATSYALSDLCLASGTPLITASVIARQGYAAGLCGGAPSLRALFPDPPARAATCAEAGVMGPAVALLGALQAQMALSVLLGHSPSPLGQMMTVDLGAWRFGQFRFDDAPEPDAAFPPVVAGARAGDLLIDLRHEALPEDLPSGTRVVLACATGLRAWRAARTLRARGHGDVAICADGR</sequence>
<dbReference type="PROSITE" id="PS50206">
    <property type="entry name" value="RHODANESE_3"/>
    <property type="match status" value="1"/>
</dbReference>
<dbReference type="CDD" id="cd00757">
    <property type="entry name" value="ThiF_MoeB_HesA_family"/>
    <property type="match status" value="1"/>
</dbReference>
<dbReference type="PANTHER" id="PTHR10953:SF240">
    <property type="entry name" value="SULFUR CARRIER PROTEIN THIS ADENYLYLTRANSFERASE"/>
    <property type="match status" value="1"/>
</dbReference>
<dbReference type="PANTHER" id="PTHR10953">
    <property type="entry name" value="UBIQUITIN-ACTIVATING ENZYME E1"/>
    <property type="match status" value="1"/>
</dbReference>
<dbReference type="GO" id="GO:0016779">
    <property type="term" value="F:nucleotidyltransferase activity"/>
    <property type="evidence" value="ECO:0007669"/>
    <property type="project" value="UniProtKB-KW"/>
</dbReference>
<dbReference type="EMBL" id="QLMG01000030">
    <property type="protein sequence ID" value="RAK14072.1"/>
    <property type="molecule type" value="Genomic_DNA"/>
</dbReference>
<protein>
    <submittedName>
        <fullName evidence="3">Molybdopterin/thiamine biosynthesis adenylyltransferase</fullName>
    </submittedName>
</protein>
<dbReference type="RefSeq" id="WP_190323955.1">
    <property type="nucleotide sequence ID" value="NZ_LIGK01000017.1"/>
</dbReference>
<dbReference type="Gene3D" id="3.40.50.720">
    <property type="entry name" value="NAD(P)-binding Rossmann-like Domain"/>
    <property type="match status" value="1"/>
</dbReference>
<dbReference type="SUPFAM" id="SSF52821">
    <property type="entry name" value="Rhodanese/Cell cycle control phosphatase"/>
    <property type="match status" value="1"/>
</dbReference>
<dbReference type="InterPro" id="IPR045886">
    <property type="entry name" value="ThiF/MoeB/HesA"/>
</dbReference>
<gene>
    <name evidence="3" type="ORF">ATI53_103037</name>
</gene>
<dbReference type="Gene3D" id="3.40.250.10">
    <property type="entry name" value="Rhodanese-like domain"/>
    <property type="match status" value="1"/>
</dbReference>
<dbReference type="InterPro" id="IPR000594">
    <property type="entry name" value="ThiF_NAD_FAD-bd"/>
</dbReference>
<name>A0A327Y166_9RHOB</name>
<comment type="caution">
    <text evidence="3">The sequence shown here is derived from an EMBL/GenBank/DDBJ whole genome shotgun (WGS) entry which is preliminary data.</text>
</comment>